<name>X1EI24_9ZZZZ</name>
<evidence type="ECO:0000256" key="1">
    <source>
        <dbReference type="ARBA" id="ARBA00022705"/>
    </source>
</evidence>
<organism evidence="2">
    <name type="scientific">marine sediment metagenome</name>
    <dbReference type="NCBI Taxonomy" id="412755"/>
    <lineage>
        <taxon>unclassified sequences</taxon>
        <taxon>metagenomes</taxon>
        <taxon>ecological metagenomes</taxon>
    </lineage>
</organism>
<dbReference type="GO" id="GO:0006260">
    <property type="term" value="P:DNA replication"/>
    <property type="evidence" value="ECO:0007669"/>
    <property type="project" value="UniProtKB-KW"/>
</dbReference>
<evidence type="ECO:0000313" key="2">
    <source>
        <dbReference type="EMBL" id="GAH19990.1"/>
    </source>
</evidence>
<dbReference type="GO" id="GO:0003677">
    <property type="term" value="F:DNA binding"/>
    <property type="evidence" value="ECO:0007669"/>
    <property type="project" value="InterPro"/>
</dbReference>
<dbReference type="Pfam" id="PF01446">
    <property type="entry name" value="Rep_1"/>
    <property type="match status" value="1"/>
</dbReference>
<proteinExistence type="predicted"/>
<keyword evidence="1" id="KW-0235">DNA replication</keyword>
<dbReference type="InterPro" id="IPR000989">
    <property type="entry name" value="Rep"/>
</dbReference>
<reference evidence="2" key="1">
    <citation type="journal article" date="2014" name="Front. Microbiol.">
        <title>High frequency of phylogenetically diverse reductive dehalogenase-homologous genes in deep subseafloor sedimentary metagenomes.</title>
        <authorList>
            <person name="Kawai M."/>
            <person name="Futagami T."/>
            <person name="Toyoda A."/>
            <person name="Takaki Y."/>
            <person name="Nishi S."/>
            <person name="Hori S."/>
            <person name="Arai W."/>
            <person name="Tsubouchi T."/>
            <person name="Morono Y."/>
            <person name="Uchiyama I."/>
            <person name="Ito T."/>
            <person name="Fujiyama A."/>
            <person name="Inagaki F."/>
            <person name="Takami H."/>
        </authorList>
    </citation>
    <scope>NUCLEOTIDE SEQUENCE</scope>
    <source>
        <strain evidence="2">Expedition CK06-06</strain>
    </source>
</reference>
<evidence type="ECO:0008006" key="3">
    <source>
        <dbReference type="Google" id="ProtNLM"/>
    </source>
</evidence>
<protein>
    <recommendedName>
        <fullName evidence="3">Replication protein</fullName>
    </recommendedName>
</protein>
<gene>
    <name evidence="2" type="ORF">S03H2_06797</name>
</gene>
<sequence length="229" mass="27028">RTAKMIKKYYPVIKSEFSDLHFVTLTFPNVQGRDLKQAVSDVILNFQRIKNKIRMRDQVKIKGIRKIEVTYNPSRNDYHLHLHFLIESRNAAELLKKEWLLRYPDALEFLQDVVKANDGSIIELLKYTAKLVNKNDYTRLDNGRIEIGIHAKALDIIFQALYRKRTYQGFGIKLKLNEDVEELKSEVYEEILSDIDVWTWDQDNSDWISTYGEMLTGCDAHKIYRIVNK</sequence>
<feature type="non-terminal residue" evidence="2">
    <location>
        <position position="1"/>
    </location>
</feature>
<accession>X1EI24</accession>
<dbReference type="AlphaFoldDB" id="X1EI24"/>
<comment type="caution">
    <text evidence="2">The sequence shown here is derived from an EMBL/GenBank/DDBJ whole genome shotgun (WGS) entry which is preliminary data.</text>
</comment>
<dbReference type="EMBL" id="BARU01003035">
    <property type="protein sequence ID" value="GAH19990.1"/>
    <property type="molecule type" value="Genomic_DNA"/>
</dbReference>